<dbReference type="InParanoid" id="D6TWA4"/>
<dbReference type="AlphaFoldDB" id="D6TWA4"/>
<dbReference type="STRING" id="485913.Krac_5546"/>
<reference evidence="1 2" key="1">
    <citation type="journal article" date="2011" name="Stand. Genomic Sci.">
        <title>Non-contiguous finished genome sequence and contextual data of the filamentous soil bacterium Ktedonobacter racemifer type strain (SOSP1-21).</title>
        <authorList>
            <person name="Chang Y.J."/>
            <person name="Land M."/>
            <person name="Hauser L."/>
            <person name="Chertkov O."/>
            <person name="Del Rio T.G."/>
            <person name="Nolan M."/>
            <person name="Copeland A."/>
            <person name="Tice H."/>
            <person name="Cheng J.F."/>
            <person name="Lucas S."/>
            <person name="Han C."/>
            <person name="Goodwin L."/>
            <person name="Pitluck S."/>
            <person name="Ivanova N."/>
            <person name="Ovchinikova G."/>
            <person name="Pati A."/>
            <person name="Chen A."/>
            <person name="Palaniappan K."/>
            <person name="Mavromatis K."/>
            <person name="Liolios K."/>
            <person name="Brettin T."/>
            <person name="Fiebig A."/>
            <person name="Rohde M."/>
            <person name="Abt B."/>
            <person name="Goker M."/>
            <person name="Detter J.C."/>
            <person name="Woyke T."/>
            <person name="Bristow J."/>
            <person name="Eisen J.A."/>
            <person name="Markowitz V."/>
            <person name="Hugenholtz P."/>
            <person name="Kyrpides N.C."/>
            <person name="Klenk H.P."/>
            <person name="Lapidus A."/>
        </authorList>
    </citation>
    <scope>NUCLEOTIDE SEQUENCE [LARGE SCALE GENOMIC DNA]</scope>
    <source>
        <strain evidence="2">DSM 44963</strain>
    </source>
</reference>
<evidence type="ECO:0000313" key="1">
    <source>
        <dbReference type="EMBL" id="EFH84487.1"/>
    </source>
</evidence>
<sequence>MSIILMRKKNVVKRRAGCFQKVDNVRTPSLWILLKEATEGLLSGGSTGLTNAQLKISSRNLYDSPTSSEGKPPFRRGRRVIHATLGSFKGLMPSARLNGERFRFCIPL</sequence>
<accession>D6TWA4</accession>
<dbReference type="Proteomes" id="UP000004508">
    <property type="component" value="Unassembled WGS sequence"/>
</dbReference>
<comment type="caution">
    <text evidence="1">The sequence shown here is derived from an EMBL/GenBank/DDBJ whole genome shotgun (WGS) entry which is preliminary data.</text>
</comment>
<name>D6TWA4_KTERA</name>
<evidence type="ECO:0000313" key="2">
    <source>
        <dbReference type="Proteomes" id="UP000004508"/>
    </source>
</evidence>
<keyword evidence="2" id="KW-1185">Reference proteome</keyword>
<protein>
    <submittedName>
        <fullName evidence="1">Uncharacterized protein</fullName>
    </submittedName>
</protein>
<dbReference type="EMBL" id="ADVG01000003">
    <property type="protein sequence ID" value="EFH84487.1"/>
    <property type="molecule type" value="Genomic_DNA"/>
</dbReference>
<organism evidence="1 2">
    <name type="scientific">Ktedonobacter racemifer DSM 44963</name>
    <dbReference type="NCBI Taxonomy" id="485913"/>
    <lineage>
        <taxon>Bacteria</taxon>
        <taxon>Bacillati</taxon>
        <taxon>Chloroflexota</taxon>
        <taxon>Ktedonobacteria</taxon>
        <taxon>Ktedonobacterales</taxon>
        <taxon>Ktedonobacteraceae</taxon>
        <taxon>Ktedonobacter</taxon>
    </lineage>
</organism>
<gene>
    <name evidence="1" type="ORF">Krac_5546</name>
</gene>
<proteinExistence type="predicted"/>